<dbReference type="InterPro" id="IPR019384">
    <property type="entry name" value="FHIP"/>
</dbReference>
<dbReference type="Pfam" id="PF19314">
    <property type="entry name" value="DUF5917"/>
    <property type="match status" value="1"/>
</dbReference>
<dbReference type="Pfam" id="PF10257">
    <property type="entry name" value="RAI16-like"/>
    <property type="match status" value="1"/>
</dbReference>
<dbReference type="PANTHER" id="PTHR21705:SF12">
    <property type="entry name" value="FHF COMPLEX SUBUNIT HOOK-INTERACTING PROTEIN C-TERMINAL DOMAIN-CONTAINING PROTEIN"/>
    <property type="match status" value="1"/>
</dbReference>
<comment type="similarity">
    <text evidence="1">Belongs to the FHIP family.</text>
</comment>
<dbReference type="AlphaFoldDB" id="A0A7R8V3P5"/>
<reference evidence="3 4" key="1">
    <citation type="submission" date="2020-11" db="EMBL/GenBank/DDBJ databases">
        <authorList>
            <person name="Wallbank WR R."/>
            <person name="Pardo Diaz C."/>
            <person name="Kozak K."/>
            <person name="Martin S."/>
            <person name="Jiggins C."/>
            <person name="Moest M."/>
            <person name="Warren A I."/>
            <person name="Generalovic N T."/>
            <person name="Byers J.R.P. K."/>
            <person name="Montejo-Kovacevich G."/>
            <person name="Yen C E."/>
        </authorList>
    </citation>
    <scope>NUCLEOTIDE SEQUENCE [LARGE SCALE GENOMIC DNA]</scope>
</reference>
<protein>
    <recommendedName>
        <fullName evidence="2">FHF complex subunit HOOK-interacting protein C-terminal domain-containing protein</fullName>
    </recommendedName>
</protein>
<organism evidence="3 4">
    <name type="scientific">Hermetia illucens</name>
    <name type="common">Black soldier fly</name>
    <dbReference type="NCBI Taxonomy" id="343691"/>
    <lineage>
        <taxon>Eukaryota</taxon>
        <taxon>Metazoa</taxon>
        <taxon>Ecdysozoa</taxon>
        <taxon>Arthropoda</taxon>
        <taxon>Hexapoda</taxon>
        <taxon>Insecta</taxon>
        <taxon>Pterygota</taxon>
        <taxon>Neoptera</taxon>
        <taxon>Endopterygota</taxon>
        <taxon>Diptera</taxon>
        <taxon>Brachycera</taxon>
        <taxon>Stratiomyomorpha</taxon>
        <taxon>Stratiomyidae</taxon>
        <taxon>Hermetiinae</taxon>
        <taxon>Hermetia</taxon>
    </lineage>
</organism>
<keyword evidence="4" id="KW-1185">Reference proteome</keyword>
<dbReference type="Pfam" id="PF19311">
    <property type="entry name" value="KELAA"/>
    <property type="match status" value="1"/>
</dbReference>
<evidence type="ECO:0000256" key="1">
    <source>
        <dbReference type="ARBA" id="ARBA00024336"/>
    </source>
</evidence>
<sequence length="814" mass="92521">MYLCKSFIELDKMFSRLSDVLQTAADVIAPPPTPLQEFEYHWKQIKNFYVANKEPPKIHVNDTNLPHHLEGMLQILIAEQSEKTEAEKVVNTCMEFLLTNRLLDVLEQLSVADNPPGIRVCVLNWIRRMLSCLENPPLEHASLFQPIQTFVKICDGRNPSPYEQEEILFLETVAGLVRKDPFLMNIFLPSHQHSAKVSVSLKGTRTKKLPTKNPLFDCTRIDANIRRVEILPDGNNESEKSNTVNSTVDKLDTVNAEEESDSTIVKDNLRERYCDSRSISSSSKSDANMDGSGEMKKEVKCDCEETDRFNLLDAILTYFESPDSKIVVRACEGALLTCSSPTLDTNCISVCASLEDYITFLILKLVYLSERIPEDIEPGDVEELTVSWGLIPRESEQHNFIGRAQLHEFLCWMDYTDCVARECMKLQMLGPKFRSEFLVGAIEPALIAIDTPFMLVLMSKVIKQLRSIYLMDEIANWLVGEDQLDAYARGDCLLNIIIENAQDNSEVLLSAMQFIEALLDNPHERILHEMIFRYINTRGYYDHMSHAMQSWSDEEDERDRRRGSADGAIKSRTLAPHNILKVINNFLLLLPRQIMAEATGTCYEEYVQDASRHYKNWIKKTANFSWPVEAISPPEKEDFGAASVSPTASLDMRRNNIAQPSCSKEPQCNDSGISEESFYEGPLLKLLFSHVRHMAVQPCEINLAIIAILSKLAFLPHPYLHELLLNPEIPTAHGVNTLWSSMQVVARQLLLEIPKHDNFQKKIGDASKRLLTNPPVICETSDENESLFEAIVVLEEFCKELAAITFVKYHHATE</sequence>
<dbReference type="Proteomes" id="UP000594454">
    <property type="component" value="Chromosome 6"/>
</dbReference>
<feature type="domain" description="FHF complex subunit HOOK-interacting protein C-terminal" evidence="2">
    <location>
        <begin position="680"/>
        <end position="771"/>
    </location>
</feature>
<dbReference type="OMA" id="VQTEFFF"/>
<evidence type="ECO:0000313" key="3">
    <source>
        <dbReference type="EMBL" id="CAD7092098.1"/>
    </source>
</evidence>
<name>A0A7R8V3P5_HERIL</name>
<dbReference type="PANTHER" id="PTHR21705">
    <property type="entry name" value="RAI16 PROTEIN-RELATED"/>
    <property type="match status" value="1"/>
</dbReference>
<proteinExistence type="inferred from homology"/>
<dbReference type="OrthoDB" id="5350595at2759"/>
<evidence type="ECO:0000313" key="4">
    <source>
        <dbReference type="Proteomes" id="UP000594454"/>
    </source>
</evidence>
<dbReference type="InterPro" id="IPR045669">
    <property type="entry name" value="FHIP_C"/>
</dbReference>
<dbReference type="EMBL" id="LR899014">
    <property type="protein sequence ID" value="CAD7092098.1"/>
    <property type="molecule type" value="Genomic_DNA"/>
</dbReference>
<dbReference type="InParanoid" id="A0A7R8V3P5"/>
<accession>A0A7R8V3P5</accession>
<evidence type="ECO:0000259" key="2">
    <source>
        <dbReference type="Pfam" id="PF19314"/>
    </source>
</evidence>
<dbReference type="InterPro" id="IPR045668">
    <property type="entry name" value="FHIP_KELAA_motif"/>
</dbReference>
<gene>
    <name evidence="3" type="ORF">HERILL_LOCUS14487</name>
</gene>